<accession>K6VC86</accession>
<name>K6VC86_9ACTN</name>
<gene>
    <name evidence="1" type="ORF">GORHZ_245_00310</name>
</gene>
<reference evidence="1 2" key="1">
    <citation type="submission" date="2012-08" db="EMBL/GenBank/DDBJ databases">
        <title>Whole genome shotgun sequence of Gordonia rhizosphera NBRC 16068.</title>
        <authorList>
            <person name="Takarada H."/>
            <person name="Isaki S."/>
            <person name="Hosoyama A."/>
            <person name="Tsuchikane K."/>
            <person name="Katsumata H."/>
            <person name="Baba S."/>
            <person name="Ohji S."/>
            <person name="Yamazaki S."/>
            <person name="Fujita N."/>
        </authorList>
    </citation>
    <scope>NUCLEOTIDE SEQUENCE [LARGE SCALE GENOMIC DNA]</scope>
    <source>
        <strain evidence="1 2">NBRC 16068</strain>
    </source>
</reference>
<proteinExistence type="predicted"/>
<protein>
    <submittedName>
        <fullName evidence="1">Uncharacterized protein</fullName>
    </submittedName>
</protein>
<dbReference type="STRING" id="1108045.GORHZ_245_00310"/>
<evidence type="ECO:0000313" key="1">
    <source>
        <dbReference type="EMBL" id="GAB93793.1"/>
    </source>
</evidence>
<organism evidence="1 2">
    <name type="scientific">Gordonia rhizosphera NBRC 16068</name>
    <dbReference type="NCBI Taxonomy" id="1108045"/>
    <lineage>
        <taxon>Bacteria</taxon>
        <taxon>Bacillati</taxon>
        <taxon>Actinomycetota</taxon>
        <taxon>Actinomycetes</taxon>
        <taxon>Mycobacteriales</taxon>
        <taxon>Gordoniaceae</taxon>
        <taxon>Gordonia</taxon>
    </lineage>
</organism>
<keyword evidence="2" id="KW-1185">Reference proteome</keyword>
<evidence type="ECO:0000313" key="2">
    <source>
        <dbReference type="Proteomes" id="UP000008363"/>
    </source>
</evidence>
<dbReference type="EMBL" id="BAHC01000245">
    <property type="protein sequence ID" value="GAB93793.1"/>
    <property type="molecule type" value="Genomic_DNA"/>
</dbReference>
<dbReference type="AlphaFoldDB" id="K6VC86"/>
<dbReference type="Proteomes" id="UP000008363">
    <property type="component" value="Unassembled WGS sequence"/>
</dbReference>
<sequence>MIDRANRGVSQPSGDPSIAARFVVVVGLEFDGDRQYSLMQERCLIRIDGVKN</sequence>
<comment type="caution">
    <text evidence="1">The sequence shown here is derived from an EMBL/GenBank/DDBJ whole genome shotgun (WGS) entry which is preliminary data.</text>
</comment>